<evidence type="ECO:0000256" key="1">
    <source>
        <dbReference type="SAM" id="Phobius"/>
    </source>
</evidence>
<feature type="transmembrane region" description="Helical" evidence="1">
    <location>
        <begin position="27"/>
        <end position="46"/>
    </location>
</feature>
<keyword evidence="1" id="KW-1133">Transmembrane helix</keyword>
<sequence length="83" mass="9233">MPTPTPTPPKPTDDGSSQDRLRSFARYSGIGVQMLATIGLSTWAGYWLDGHFQNKTPWFTLSLMLLGLFAALYNVIRSVTKNQ</sequence>
<organism evidence="2 3">
    <name type="scientific">Hymenobacter gelipurpurascens</name>
    <dbReference type="NCBI Taxonomy" id="89968"/>
    <lineage>
        <taxon>Bacteria</taxon>
        <taxon>Pseudomonadati</taxon>
        <taxon>Bacteroidota</taxon>
        <taxon>Cytophagia</taxon>
        <taxon>Cytophagales</taxon>
        <taxon>Hymenobacteraceae</taxon>
        <taxon>Hymenobacter</taxon>
    </lineage>
</organism>
<dbReference type="Pfam" id="PF09527">
    <property type="entry name" value="ATPase_gene1"/>
    <property type="match status" value="1"/>
</dbReference>
<gene>
    <name evidence="2" type="ORF">SAMN06265337_3948</name>
</gene>
<evidence type="ECO:0000313" key="2">
    <source>
        <dbReference type="EMBL" id="SNC77365.1"/>
    </source>
</evidence>
<name>A0A212UGJ5_9BACT</name>
<dbReference type="RefSeq" id="WP_088845346.1">
    <property type="nucleotide sequence ID" value="NZ_FYEW01000003.1"/>
</dbReference>
<keyword evidence="3" id="KW-1185">Reference proteome</keyword>
<keyword evidence="1" id="KW-0812">Transmembrane</keyword>
<dbReference type="InterPro" id="IPR032820">
    <property type="entry name" value="ATPase_put"/>
</dbReference>
<dbReference type="Proteomes" id="UP000198131">
    <property type="component" value="Unassembled WGS sequence"/>
</dbReference>
<dbReference type="AlphaFoldDB" id="A0A212UGJ5"/>
<reference evidence="3" key="1">
    <citation type="submission" date="2017-06" db="EMBL/GenBank/DDBJ databases">
        <authorList>
            <person name="Varghese N."/>
            <person name="Submissions S."/>
        </authorList>
    </citation>
    <scope>NUCLEOTIDE SEQUENCE [LARGE SCALE GENOMIC DNA]</scope>
    <source>
        <strain evidence="3">DSM 11116</strain>
    </source>
</reference>
<feature type="transmembrane region" description="Helical" evidence="1">
    <location>
        <begin position="58"/>
        <end position="76"/>
    </location>
</feature>
<evidence type="ECO:0000313" key="3">
    <source>
        <dbReference type="Proteomes" id="UP000198131"/>
    </source>
</evidence>
<dbReference type="OrthoDB" id="9798708at2"/>
<proteinExistence type="predicted"/>
<dbReference type="EMBL" id="FYEW01000003">
    <property type="protein sequence ID" value="SNC77365.1"/>
    <property type="molecule type" value="Genomic_DNA"/>
</dbReference>
<protein>
    <submittedName>
        <fullName evidence="2">Putative F0F1-ATPase subunit Ca2+/Mg2+ transporter</fullName>
    </submittedName>
</protein>
<accession>A0A212UGJ5</accession>
<keyword evidence="1" id="KW-0472">Membrane</keyword>